<dbReference type="KEGG" id="aagg:ETAA8_60310"/>
<sequence>MTLIDRYVLGLYLKALLMSFLVMAGMYMLVDVFANLEEHIANSADYRFKVPHLLADYYGPRLLWVFDKTAGILAASAAIFAVTWLQGTQELTAILSAGIRPTRVLRPIFFCTLIVAGLGVANREVWLPSFRSQLARNAQDWRGDKAKNCTPQFDPRSDVLLSGKKTIGKEKRIEGPMFRLLSPEFATWGRQITADSAWYLPVDQGRPAGYLLSGVKQPANLASLGTLLIAGEPILLSPRDTPWLKPDECFVVSVVTFEQFALGNGWRQNLSTKELVHGLKNRSLQSGADILVTMHGRFVKPLLDIVLVFLGLPLVLGRASRNIFVAGGVCLGLMATFFIVSLICQGLGNNFLLRPTVAAWMPLMIFGPIAFTVARPLWD</sequence>
<comment type="subcellular location">
    <subcellularLocation>
        <location evidence="1">Cell membrane</location>
        <topology evidence="1">Multi-pass membrane protein</topology>
    </subcellularLocation>
</comment>
<dbReference type="Proteomes" id="UP000315017">
    <property type="component" value="Chromosome"/>
</dbReference>
<dbReference type="Pfam" id="PF03739">
    <property type="entry name" value="LptF_LptG"/>
    <property type="match status" value="2"/>
</dbReference>
<keyword evidence="4 6" id="KW-1133">Transmembrane helix</keyword>
<protein>
    <submittedName>
        <fullName evidence="7">Putative permease YjgP/YjgQ family protein</fullName>
    </submittedName>
</protein>
<feature type="transmembrane region" description="Helical" evidence="6">
    <location>
        <begin position="104"/>
        <end position="121"/>
    </location>
</feature>
<evidence type="ECO:0000256" key="2">
    <source>
        <dbReference type="ARBA" id="ARBA00022475"/>
    </source>
</evidence>
<evidence type="ECO:0000313" key="7">
    <source>
        <dbReference type="EMBL" id="QDU30882.1"/>
    </source>
</evidence>
<dbReference type="PANTHER" id="PTHR33529:SF2">
    <property type="entry name" value="LIPOPOLYSACCHARIDE EXPORT SYSTEM PERMEASE PROTEIN LPTG"/>
    <property type="match status" value="1"/>
</dbReference>
<dbReference type="GO" id="GO:0015920">
    <property type="term" value="P:lipopolysaccharide transport"/>
    <property type="evidence" value="ECO:0007669"/>
    <property type="project" value="TreeGrafter"/>
</dbReference>
<feature type="transmembrane region" description="Helical" evidence="6">
    <location>
        <begin position="298"/>
        <end position="316"/>
    </location>
</feature>
<evidence type="ECO:0000256" key="3">
    <source>
        <dbReference type="ARBA" id="ARBA00022692"/>
    </source>
</evidence>
<accession>A0A517YKX6</accession>
<dbReference type="AlphaFoldDB" id="A0A517YKX6"/>
<organism evidence="7 8">
    <name type="scientific">Anatilimnocola aggregata</name>
    <dbReference type="NCBI Taxonomy" id="2528021"/>
    <lineage>
        <taxon>Bacteria</taxon>
        <taxon>Pseudomonadati</taxon>
        <taxon>Planctomycetota</taxon>
        <taxon>Planctomycetia</taxon>
        <taxon>Pirellulales</taxon>
        <taxon>Pirellulaceae</taxon>
        <taxon>Anatilimnocola</taxon>
    </lineage>
</organism>
<feature type="transmembrane region" description="Helical" evidence="6">
    <location>
        <begin position="360"/>
        <end position="378"/>
    </location>
</feature>
<dbReference type="EMBL" id="CP036274">
    <property type="protein sequence ID" value="QDU30882.1"/>
    <property type="molecule type" value="Genomic_DNA"/>
</dbReference>
<evidence type="ECO:0000256" key="6">
    <source>
        <dbReference type="SAM" id="Phobius"/>
    </source>
</evidence>
<keyword evidence="2" id="KW-1003">Cell membrane</keyword>
<evidence type="ECO:0000313" key="8">
    <source>
        <dbReference type="Proteomes" id="UP000315017"/>
    </source>
</evidence>
<keyword evidence="5 6" id="KW-0472">Membrane</keyword>
<dbReference type="GO" id="GO:0043190">
    <property type="term" value="C:ATP-binding cassette (ABC) transporter complex"/>
    <property type="evidence" value="ECO:0007669"/>
    <property type="project" value="TreeGrafter"/>
</dbReference>
<evidence type="ECO:0000256" key="4">
    <source>
        <dbReference type="ARBA" id="ARBA00022989"/>
    </source>
</evidence>
<dbReference type="InterPro" id="IPR005495">
    <property type="entry name" value="LptG/LptF_permease"/>
</dbReference>
<feature type="transmembrane region" description="Helical" evidence="6">
    <location>
        <begin position="7"/>
        <end position="30"/>
    </location>
</feature>
<evidence type="ECO:0000256" key="5">
    <source>
        <dbReference type="ARBA" id="ARBA00023136"/>
    </source>
</evidence>
<gene>
    <name evidence="7" type="ORF">ETAA8_60310</name>
</gene>
<dbReference type="PANTHER" id="PTHR33529">
    <property type="entry name" value="SLR0882 PROTEIN-RELATED"/>
    <property type="match status" value="1"/>
</dbReference>
<proteinExistence type="predicted"/>
<keyword evidence="3 6" id="KW-0812">Transmembrane</keyword>
<feature type="transmembrane region" description="Helical" evidence="6">
    <location>
        <begin position="323"/>
        <end position="348"/>
    </location>
</feature>
<reference evidence="7 8" key="1">
    <citation type="submission" date="2019-02" db="EMBL/GenBank/DDBJ databases">
        <title>Deep-cultivation of Planctomycetes and their phenomic and genomic characterization uncovers novel biology.</title>
        <authorList>
            <person name="Wiegand S."/>
            <person name="Jogler M."/>
            <person name="Boedeker C."/>
            <person name="Pinto D."/>
            <person name="Vollmers J."/>
            <person name="Rivas-Marin E."/>
            <person name="Kohn T."/>
            <person name="Peeters S.H."/>
            <person name="Heuer A."/>
            <person name="Rast P."/>
            <person name="Oberbeckmann S."/>
            <person name="Bunk B."/>
            <person name="Jeske O."/>
            <person name="Meyerdierks A."/>
            <person name="Storesund J.E."/>
            <person name="Kallscheuer N."/>
            <person name="Luecker S."/>
            <person name="Lage O.M."/>
            <person name="Pohl T."/>
            <person name="Merkel B.J."/>
            <person name="Hornburger P."/>
            <person name="Mueller R.-W."/>
            <person name="Bruemmer F."/>
            <person name="Labrenz M."/>
            <person name="Spormann A.M."/>
            <person name="Op den Camp H."/>
            <person name="Overmann J."/>
            <person name="Amann R."/>
            <person name="Jetten M.S.M."/>
            <person name="Mascher T."/>
            <person name="Medema M.H."/>
            <person name="Devos D.P."/>
            <person name="Kaster A.-K."/>
            <person name="Ovreas L."/>
            <person name="Rohde M."/>
            <person name="Galperin M.Y."/>
            <person name="Jogler C."/>
        </authorList>
    </citation>
    <scope>NUCLEOTIDE SEQUENCE [LARGE SCALE GENOMIC DNA]</scope>
    <source>
        <strain evidence="7 8">ETA_A8</strain>
    </source>
</reference>
<feature type="transmembrane region" description="Helical" evidence="6">
    <location>
        <begin position="62"/>
        <end position="84"/>
    </location>
</feature>
<evidence type="ECO:0000256" key="1">
    <source>
        <dbReference type="ARBA" id="ARBA00004651"/>
    </source>
</evidence>
<name>A0A517YKX6_9BACT</name>
<dbReference type="RefSeq" id="WP_202921335.1">
    <property type="nucleotide sequence ID" value="NZ_CP036274.1"/>
</dbReference>
<keyword evidence="8" id="KW-1185">Reference proteome</keyword>